<dbReference type="SMART" id="SM00184">
    <property type="entry name" value="RING"/>
    <property type="match status" value="1"/>
</dbReference>
<evidence type="ECO:0000256" key="18">
    <source>
        <dbReference type="ARBA" id="ARBA00075537"/>
    </source>
</evidence>
<keyword evidence="5" id="KW-0399">Innate immunity</keyword>
<feature type="domain" description="RING-type" evidence="23">
    <location>
        <begin position="15"/>
        <end position="57"/>
    </location>
</feature>
<dbReference type="PANTHER" id="PTHR25465">
    <property type="entry name" value="B-BOX DOMAIN CONTAINING"/>
    <property type="match status" value="1"/>
</dbReference>
<evidence type="ECO:0000256" key="17">
    <source>
        <dbReference type="ARBA" id="ARBA00075511"/>
    </source>
</evidence>
<keyword evidence="9 21" id="KW-0863">Zinc-finger</keyword>
<dbReference type="SUPFAM" id="SSF57850">
    <property type="entry name" value="RING/U-box"/>
    <property type="match status" value="1"/>
</dbReference>
<comment type="pathway">
    <text evidence="2">Protein modification; protein ubiquitination.</text>
</comment>
<dbReference type="RefSeq" id="XP_008320201.1">
    <property type="nucleotide sequence ID" value="XM_008321979.2"/>
</dbReference>
<keyword evidence="12" id="KW-0391">Immunity</keyword>
<evidence type="ECO:0000256" key="11">
    <source>
        <dbReference type="ARBA" id="ARBA00022833"/>
    </source>
</evidence>
<keyword evidence="8" id="KW-0677">Repeat</keyword>
<dbReference type="PROSITE" id="PS00518">
    <property type="entry name" value="ZF_RING_1"/>
    <property type="match status" value="1"/>
</dbReference>
<evidence type="ECO:0000256" key="13">
    <source>
        <dbReference type="ARBA" id="ARBA00023054"/>
    </source>
</evidence>
<evidence type="ECO:0000256" key="12">
    <source>
        <dbReference type="ARBA" id="ARBA00022859"/>
    </source>
</evidence>
<evidence type="ECO:0000256" key="15">
    <source>
        <dbReference type="ARBA" id="ARBA00063059"/>
    </source>
</evidence>
<keyword evidence="10" id="KW-0833">Ubl conjugation pathway</keyword>
<evidence type="ECO:0000256" key="9">
    <source>
        <dbReference type="ARBA" id="ARBA00022771"/>
    </source>
</evidence>
<feature type="coiled-coil region" evidence="22">
    <location>
        <begin position="198"/>
        <end position="250"/>
    </location>
</feature>
<evidence type="ECO:0000313" key="24">
    <source>
        <dbReference type="Ensembl" id="ENSCSEP00000012286.1"/>
    </source>
</evidence>
<dbReference type="GO" id="GO:0008270">
    <property type="term" value="F:zinc ion binding"/>
    <property type="evidence" value="ECO:0007669"/>
    <property type="project" value="UniProtKB-KW"/>
</dbReference>
<dbReference type="Ensembl" id="ENSCSET00000012431.1">
    <property type="protein sequence ID" value="ENSCSEP00000012286.1"/>
    <property type="gene ID" value="ENSCSEG00000007933.1"/>
</dbReference>
<evidence type="ECO:0000256" key="21">
    <source>
        <dbReference type="PROSITE-ProRule" id="PRU00175"/>
    </source>
</evidence>
<keyword evidence="13 22" id="KW-0175">Coiled coil</keyword>
<dbReference type="SUPFAM" id="SSF57845">
    <property type="entry name" value="B-box zinc-binding domain"/>
    <property type="match status" value="1"/>
</dbReference>
<dbReference type="STRING" id="244447.ENSCSEP00000012286"/>
<dbReference type="PANTHER" id="PTHR25465:SF19">
    <property type="entry name" value="E3 UBIQUITIN-PROTEIN LIGASE TRIM8"/>
    <property type="match status" value="1"/>
</dbReference>
<evidence type="ECO:0000259" key="23">
    <source>
        <dbReference type="PROSITE" id="PS50089"/>
    </source>
</evidence>
<dbReference type="GO" id="GO:0005634">
    <property type="term" value="C:nucleus"/>
    <property type="evidence" value="ECO:0007669"/>
    <property type="project" value="UniProtKB-ARBA"/>
</dbReference>
<comment type="function">
    <text evidence="14">E3 ubiquitin-protein ligase that participates in multiple biological processes including cell survival, differentiation, apoptosis, and in particular, the innate immune response. Participates in the activation of interferon-gamma signaling by promoting proteasomal degradation of the repressor SOCS1. Plays a positive role in the TNFalpha and IL-1beta signaling pathways. Mechanistically, induces the 'Lys-63'-linked polyubiquitination of MAP3K7/TAK1 component leading to the activation of NF-kappa-B. Also modulates STAT3 activity through negative regulation of PIAS3, either by degradation of PIAS3 through the ubiquitin-proteasome pathway or exclusion of PIAS3 from the nucleus. Negatively regulates TLR3/4-mediated innate immune response by catalyzing 'Lys-6'- and 'Lys-33'-linked polyubiquitination of TICAM1 and thereby disrupting the TICAM1-TBK1 interaction.</text>
</comment>
<evidence type="ECO:0000256" key="7">
    <source>
        <dbReference type="ARBA" id="ARBA00022723"/>
    </source>
</evidence>
<dbReference type="InParanoid" id="A0A3P8VGA8"/>
<dbReference type="InterPro" id="IPR001841">
    <property type="entry name" value="Znf_RING"/>
</dbReference>
<evidence type="ECO:0000256" key="20">
    <source>
        <dbReference type="ARBA" id="ARBA00083988"/>
    </source>
</evidence>
<dbReference type="Pfam" id="PF15227">
    <property type="entry name" value="zf-C3HC4_4"/>
    <property type="match status" value="1"/>
</dbReference>
<dbReference type="EC" id="2.3.2.27" evidence="4"/>
<dbReference type="Gene3D" id="3.30.40.10">
    <property type="entry name" value="Zinc/RING finger domain, C3HC4 (zinc finger)"/>
    <property type="match status" value="1"/>
</dbReference>
<dbReference type="GO" id="GO:0044790">
    <property type="term" value="P:suppression of viral release by host"/>
    <property type="evidence" value="ECO:0007669"/>
    <property type="project" value="UniProtKB-ARBA"/>
</dbReference>
<dbReference type="PROSITE" id="PS50089">
    <property type="entry name" value="ZF_RING_2"/>
    <property type="match status" value="1"/>
</dbReference>
<sequence>MDASWKNALEEELLCPICLNVFEEPVQLPCKHNFCKTCISEAWSGVISTGIRCPECNHEYSQKPVLEKNFKLANIVNRFNALNTEKAPVVLQCALCRRGPSLPVRKVCLRCKEPCCQTHIQTHLQQPCAAPGHLLVDAEELSAWTCPTHEDYRLLHCEEDQVALCPLCCISHCSKKRHHVRDVDTKRVQVQAMLMKQKDKLNGRVQCIDEQITRLETDRTVMKDAVSELMERLRAQYQRMHALLQAKHNETMQMLESSCIIYERRNSQQGLQLKARRQEMEKLLSSVQMLSQRAESINCVKNTKPFKMLLDRFNSHLSHAIPPIRVGRLNSNDLLSDLSDREKDLRKILAEPFKEETIVEVFQPQSNSACYQTENRSALKKRKYSISFGESDTENSPSQNQPPLLCSSKKPSLHRALSMYSSEFLSQNSHIGPGHSRLLDSPAHPAMVLGSSSGHHSGTVFSSSHFPSGETSTQAMYEGRNILMCAQNNCCYSRAPAARTQPPYPATDSFPSMTSQEFPAHAPLPTNQPLQHYPVRGLMEASHSARQPDFYSLYGQSSAKHFINK</sequence>
<dbReference type="KEGG" id="csem:103387374"/>
<evidence type="ECO:0000256" key="10">
    <source>
        <dbReference type="ARBA" id="ARBA00022786"/>
    </source>
</evidence>
<evidence type="ECO:0000256" key="6">
    <source>
        <dbReference type="ARBA" id="ARBA00022679"/>
    </source>
</evidence>
<dbReference type="FunFam" id="3.30.40.10:FF:000290">
    <property type="entry name" value="probable E3 ubiquitin-protein ligase TRIM8"/>
    <property type="match status" value="1"/>
</dbReference>
<evidence type="ECO:0000313" key="25">
    <source>
        <dbReference type="Proteomes" id="UP000265120"/>
    </source>
</evidence>
<organism evidence="24 25">
    <name type="scientific">Cynoglossus semilaevis</name>
    <name type="common">Tongue sole</name>
    <dbReference type="NCBI Taxonomy" id="244447"/>
    <lineage>
        <taxon>Eukaryota</taxon>
        <taxon>Metazoa</taxon>
        <taxon>Chordata</taxon>
        <taxon>Craniata</taxon>
        <taxon>Vertebrata</taxon>
        <taxon>Euteleostomi</taxon>
        <taxon>Actinopterygii</taxon>
        <taxon>Neopterygii</taxon>
        <taxon>Teleostei</taxon>
        <taxon>Neoteleostei</taxon>
        <taxon>Acanthomorphata</taxon>
        <taxon>Carangaria</taxon>
        <taxon>Pleuronectiformes</taxon>
        <taxon>Pleuronectoidei</taxon>
        <taxon>Cynoglossidae</taxon>
        <taxon>Cynoglossinae</taxon>
        <taxon>Cynoglossus</taxon>
    </lineage>
</organism>
<name>A0A3P8VGA8_CYNSE</name>
<keyword evidence="6" id="KW-0808">Transferase</keyword>
<keyword evidence="25" id="KW-1185">Reference proteome</keyword>
<accession>A0A3P8VGA8</accession>
<protein>
    <recommendedName>
        <fullName evidence="16">E3 ubiquitin-protein ligase TRIM8</fullName>
        <ecNumber evidence="4">2.3.2.27</ecNumber>
    </recommendedName>
    <alternativeName>
        <fullName evidence="17">Glioblastoma-expressed RING finger protein</fullName>
    </alternativeName>
    <alternativeName>
        <fullName evidence="18">RING finger protein 27</fullName>
    </alternativeName>
    <alternativeName>
        <fullName evidence="20">RING-type E3 ubiquitin transferase TRIM8</fullName>
    </alternativeName>
    <alternativeName>
        <fullName evidence="19">Tripartite motif-containing protein 8</fullName>
    </alternativeName>
</protein>
<keyword evidence="7" id="KW-0479">Metal-binding</keyword>
<dbReference type="GO" id="GO:0061630">
    <property type="term" value="F:ubiquitin protein ligase activity"/>
    <property type="evidence" value="ECO:0007669"/>
    <property type="project" value="UniProtKB-EC"/>
</dbReference>
<dbReference type="GO" id="GO:0005829">
    <property type="term" value="C:cytosol"/>
    <property type="evidence" value="ECO:0007669"/>
    <property type="project" value="UniProtKB-ARBA"/>
</dbReference>
<evidence type="ECO:0000256" key="14">
    <source>
        <dbReference type="ARBA" id="ARBA00055398"/>
    </source>
</evidence>
<dbReference type="AlphaFoldDB" id="A0A3P8VGA8"/>
<evidence type="ECO:0000256" key="3">
    <source>
        <dbReference type="ARBA" id="ARBA00008518"/>
    </source>
</evidence>
<dbReference type="CDD" id="cd19838">
    <property type="entry name" value="Bbox1_TRIM8_C-V"/>
    <property type="match status" value="1"/>
</dbReference>
<evidence type="ECO:0000256" key="16">
    <source>
        <dbReference type="ARBA" id="ARBA00074094"/>
    </source>
</evidence>
<comment type="subunit">
    <text evidence="15">Homodimer. Interacts with SOCS1 (via) SH2 domain and SOCS box. Interacts with HSP90AB1; prevents nucleus translocation of phosphorylated STAT3 and HSP90AB1. Interacts with MAP3K7/TAK1. Interacts with PIAS3. Interacts with TICAM1. Interacts with TRIM15; this interaction prevents TRIM8 cytoplasmic translocation.</text>
</comment>
<evidence type="ECO:0000256" key="2">
    <source>
        <dbReference type="ARBA" id="ARBA00004906"/>
    </source>
</evidence>
<evidence type="ECO:0000256" key="22">
    <source>
        <dbReference type="SAM" id="Coils"/>
    </source>
</evidence>
<dbReference type="InterPro" id="IPR013083">
    <property type="entry name" value="Znf_RING/FYVE/PHD"/>
</dbReference>
<evidence type="ECO:0000256" key="19">
    <source>
        <dbReference type="ARBA" id="ARBA00079717"/>
    </source>
</evidence>
<dbReference type="GO" id="GO:0045087">
    <property type="term" value="P:innate immune response"/>
    <property type="evidence" value="ECO:0007669"/>
    <property type="project" value="UniProtKB-KW"/>
</dbReference>
<evidence type="ECO:0000256" key="1">
    <source>
        <dbReference type="ARBA" id="ARBA00000900"/>
    </source>
</evidence>
<dbReference type="InterPro" id="IPR051051">
    <property type="entry name" value="E3_ubiq-ligase_TRIM/RNF"/>
</dbReference>
<evidence type="ECO:0000256" key="4">
    <source>
        <dbReference type="ARBA" id="ARBA00012483"/>
    </source>
</evidence>
<dbReference type="GeneID" id="103387374"/>
<dbReference type="GeneTree" id="ENSGT00940000157919"/>
<evidence type="ECO:0000256" key="5">
    <source>
        <dbReference type="ARBA" id="ARBA00022588"/>
    </source>
</evidence>
<comment type="similarity">
    <text evidence="3">Belongs to the TRIM/RBCC family.</text>
</comment>
<comment type="catalytic activity">
    <reaction evidence="1">
        <text>S-ubiquitinyl-[E2 ubiquitin-conjugating enzyme]-L-cysteine + [acceptor protein]-L-lysine = [E2 ubiquitin-conjugating enzyme]-L-cysteine + N(6)-ubiquitinyl-[acceptor protein]-L-lysine.</text>
        <dbReference type="EC" id="2.3.2.27"/>
    </reaction>
</comment>
<proteinExistence type="inferred from homology"/>
<reference evidence="24" key="2">
    <citation type="submission" date="2025-08" db="UniProtKB">
        <authorList>
            <consortium name="Ensembl"/>
        </authorList>
    </citation>
    <scope>IDENTIFICATION</scope>
</reference>
<dbReference type="Proteomes" id="UP000265120">
    <property type="component" value="Chromosome 12"/>
</dbReference>
<dbReference type="OrthoDB" id="1630758at2759"/>
<keyword evidence="11" id="KW-0862">Zinc</keyword>
<reference evidence="24 25" key="1">
    <citation type="journal article" date="2014" name="Nat. Genet.">
        <title>Whole-genome sequence of a flatfish provides insights into ZW sex chromosome evolution and adaptation to a benthic lifestyle.</title>
        <authorList>
            <person name="Chen S."/>
            <person name="Zhang G."/>
            <person name="Shao C."/>
            <person name="Huang Q."/>
            <person name="Liu G."/>
            <person name="Zhang P."/>
            <person name="Song W."/>
            <person name="An N."/>
            <person name="Chalopin D."/>
            <person name="Volff J.N."/>
            <person name="Hong Y."/>
            <person name="Li Q."/>
            <person name="Sha Z."/>
            <person name="Zhou H."/>
            <person name="Xie M."/>
            <person name="Yu Q."/>
            <person name="Liu Y."/>
            <person name="Xiang H."/>
            <person name="Wang N."/>
            <person name="Wu K."/>
            <person name="Yang C."/>
            <person name="Zhou Q."/>
            <person name="Liao X."/>
            <person name="Yang L."/>
            <person name="Hu Q."/>
            <person name="Zhang J."/>
            <person name="Meng L."/>
            <person name="Jin L."/>
            <person name="Tian Y."/>
            <person name="Lian J."/>
            <person name="Yang J."/>
            <person name="Miao G."/>
            <person name="Liu S."/>
            <person name="Liang Z."/>
            <person name="Yan F."/>
            <person name="Li Y."/>
            <person name="Sun B."/>
            <person name="Zhang H."/>
            <person name="Zhang J."/>
            <person name="Zhu Y."/>
            <person name="Du M."/>
            <person name="Zhao Y."/>
            <person name="Schartl M."/>
            <person name="Tang Q."/>
            <person name="Wang J."/>
        </authorList>
    </citation>
    <scope>NUCLEOTIDE SEQUENCE</scope>
</reference>
<dbReference type="InterPro" id="IPR017907">
    <property type="entry name" value="Znf_RING_CS"/>
</dbReference>
<reference evidence="24" key="3">
    <citation type="submission" date="2025-09" db="UniProtKB">
        <authorList>
            <consortium name="Ensembl"/>
        </authorList>
    </citation>
    <scope>IDENTIFICATION</scope>
</reference>
<dbReference type="Gene3D" id="3.30.160.60">
    <property type="entry name" value="Classic Zinc Finger"/>
    <property type="match status" value="1"/>
</dbReference>
<dbReference type="OMA" id="MLESTYT"/>
<evidence type="ECO:0000256" key="8">
    <source>
        <dbReference type="ARBA" id="ARBA00022737"/>
    </source>
</evidence>